<keyword evidence="1" id="KW-0732">Signal</keyword>
<sequence length="368" mass="36910">MRIPPATARRATVARAIRPGRCIGPAVLALALFAPAAHAADAGASGAPGKGSASVKLEAIPGSTVKRVVLTAKAAERLGIATAKVGEEPVVRKQMVSGLIVAPMDAQSIAKLAGDSGNTGSAGANSGFGSFGGFGKGAVAAAPATAGATATVAPAHALPPAATPATVTPATAPASARTSALAMAPAAGVAKAPALAPAAAPAAASPPPEGGAWVLVTLSAGEWERLAKDRPVRLLPLDTRNKPDHDVLAVPSGIPPVQDVKRAMLTVYYVVQGKDPPGIAEKTRVRVELALAGSDEPKKIVPYSAVYYDAKGATWVYENPRPLVFERRRVTVDTVIDGRAVLSAGPPVGTTVVSVGAPLLYGAEIFGK</sequence>
<evidence type="ECO:0000313" key="2">
    <source>
        <dbReference type="EMBL" id="KWD92760.1"/>
    </source>
</evidence>
<dbReference type="AlphaFoldDB" id="A0A107FFW7"/>
<comment type="caution">
    <text evidence="2">The sequence shown here is derived from an EMBL/GenBank/DDBJ whole genome shotgun (WGS) entry which is preliminary data.</text>
</comment>
<organism evidence="2 3">
    <name type="scientific">Burkholderia ubonensis</name>
    <dbReference type="NCBI Taxonomy" id="101571"/>
    <lineage>
        <taxon>Bacteria</taxon>
        <taxon>Pseudomonadati</taxon>
        <taxon>Pseudomonadota</taxon>
        <taxon>Betaproteobacteria</taxon>
        <taxon>Burkholderiales</taxon>
        <taxon>Burkholderiaceae</taxon>
        <taxon>Burkholderia</taxon>
        <taxon>Burkholderia cepacia complex</taxon>
    </lineage>
</organism>
<name>A0A107FFW7_9BURK</name>
<accession>A0A107FFW7</accession>
<proteinExistence type="predicted"/>
<dbReference type="RefSeq" id="WP_060327278.1">
    <property type="nucleotide sequence ID" value="NZ_LPIU01000068.1"/>
</dbReference>
<feature type="signal peptide" evidence="1">
    <location>
        <begin position="1"/>
        <end position="39"/>
    </location>
</feature>
<evidence type="ECO:0000313" key="3">
    <source>
        <dbReference type="Proteomes" id="UP000062998"/>
    </source>
</evidence>
<dbReference type="Proteomes" id="UP000062998">
    <property type="component" value="Unassembled WGS sequence"/>
</dbReference>
<reference evidence="2 3" key="1">
    <citation type="submission" date="2015-11" db="EMBL/GenBank/DDBJ databases">
        <title>Expanding the genomic diversity of Burkholderia species for the development of highly accurate diagnostics.</title>
        <authorList>
            <person name="Sahl J."/>
            <person name="Keim P."/>
            <person name="Wagner D."/>
        </authorList>
    </citation>
    <scope>NUCLEOTIDE SEQUENCE [LARGE SCALE GENOMIC DNA]</scope>
    <source>
        <strain evidence="2 3">MSMB2167WGS</strain>
    </source>
</reference>
<dbReference type="EMBL" id="LPIX01000105">
    <property type="protein sequence ID" value="KWD92760.1"/>
    <property type="molecule type" value="Genomic_DNA"/>
</dbReference>
<gene>
    <name evidence="2" type="ORF">WL73_28225</name>
</gene>
<dbReference type="OrthoDB" id="9151829at2"/>
<evidence type="ECO:0000256" key="1">
    <source>
        <dbReference type="SAM" id="SignalP"/>
    </source>
</evidence>
<feature type="chain" id="PRO_5007127699" evidence="1">
    <location>
        <begin position="40"/>
        <end position="368"/>
    </location>
</feature>
<protein>
    <submittedName>
        <fullName evidence="2">Uncharacterized protein</fullName>
    </submittedName>
</protein>